<gene>
    <name evidence="2" type="ORF">BpHYR1_037864</name>
</gene>
<evidence type="ECO:0000313" key="2">
    <source>
        <dbReference type="EMBL" id="RNA25955.1"/>
    </source>
</evidence>
<sequence length="77" mass="9565">MHKQVGKHYIKIVWEASNQYISYHSPHFYMITTYIIFYTVYNKMDQQDLFDHRDLERRHYMAIRFKWSSLQMALSVN</sequence>
<proteinExistence type="predicted"/>
<reference evidence="2 3" key="1">
    <citation type="journal article" date="2018" name="Sci. Rep.">
        <title>Genomic signatures of local adaptation to the degree of environmental predictability in rotifers.</title>
        <authorList>
            <person name="Franch-Gras L."/>
            <person name="Hahn C."/>
            <person name="Garcia-Roger E.M."/>
            <person name="Carmona M.J."/>
            <person name="Serra M."/>
            <person name="Gomez A."/>
        </authorList>
    </citation>
    <scope>NUCLEOTIDE SEQUENCE [LARGE SCALE GENOMIC DNA]</scope>
    <source>
        <strain evidence="2">HYR1</strain>
    </source>
</reference>
<keyword evidence="1" id="KW-1133">Transmembrane helix</keyword>
<feature type="transmembrane region" description="Helical" evidence="1">
    <location>
        <begin position="20"/>
        <end position="41"/>
    </location>
</feature>
<protein>
    <submittedName>
        <fullName evidence="2">Uncharacterized protein</fullName>
    </submittedName>
</protein>
<accession>A0A3M7RRJ0</accession>
<keyword evidence="1" id="KW-0812">Transmembrane</keyword>
<evidence type="ECO:0000256" key="1">
    <source>
        <dbReference type="SAM" id="Phobius"/>
    </source>
</evidence>
<dbReference type="AlphaFoldDB" id="A0A3M7RRJ0"/>
<keyword evidence="3" id="KW-1185">Reference proteome</keyword>
<name>A0A3M7RRJ0_BRAPC</name>
<dbReference type="Proteomes" id="UP000276133">
    <property type="component" value="Unassembled WGS sequence"/>
</dbReference>
<dbReference type="EMBL" id="REGN01002832">
    <property type="protein sequence ID" value="RNA25955.1"/>
    <property type="molecule type" value="Genomic_DNA"/>
</dbReference>
<comment type="caution">
    <text evidence="2">The sequence shown here is derived from an EMBL/GenBank/DDBJ whole genome shotgun (WGS) entry which is preliminary data.</text>
</comment>
<keyword evidence="1" id="KW-0472">Membrane</keyword>
<organism evidence="2 3">
    <name type="scientific">Brachionus plicatilis</name>
    <name type="common">Marine rotifer</name>
    <name type="synonym">Brachionus muelleri</name>
    <dbReference type="NCBI Taxonomy" id="10195"/>
    <lineage>
        <taxon>Eukaryota</taxon>
        <taxon>Metazoa</taxon>
        <taxon>Spiralia</taxon>
        <taxon>Gnathifera</taxon>
        <taxon>Rotifera</taxon>
        <taxon>Eurotatoria</taxon>
        <taxon>Monogononta</taxon>
        <taxon>Pseudotrocha</taxon>
        <taxon>Ploima</taxon>
        <taxon>Brachionidae</taxon>
        <taxon>Brachionus</taxon>
    </lineage>
</organism>
<evidence type="ECO:0000313" key="3">
    <source>
        <dbReference type="Proteomes" id="UP000276133"/>
    </source>
</evidence>